<dbReference type="PANTHER" id="PTHR42839">
    <property type="entry name" value="ISOCHORISMATE SYNTHASE ENTC"/>
    <property type="match status" value="1"/>
</dbReference>
<evidence type="ECO:0000256" key="2">
    <source>
        <dbReference type="ARBA" id="ARBA00005297"/>
    </source>
</evidence>
<dbReference type="InterPro" id="IPR004561">
    <property type="entry name" value="IsoChor_synthase"/>
</dbReference>
<protein>
    <recommendedName>
        <fullName evidence="3">isochorismate synthase</fullName>
        <ecNumber evidence="3">5.4.4.2</ecNumber>
    </recommendedName>
    <alternativeName>
        <fullName evidence="5">Isochorismate mutase</fullName>
    </alternativeName>
</protein>
<proteinExistence type="inferred from homology"/>
<dbReference type="NCBIfam" id="TIGR00543">
    <property type="entry name" value="isochor_syn"/>
    <property type="match status" value="1"/>
</dbReference>
<reference evidence="8 9" key="1">
    <citation type="submission" date="2019-03" db="EMBL/GenBank/DDBJ databases">
        <title>Draft genome sequences of novel Actinobacteria.</title>
        <authorList>
            <person name="Sahin N."/>
            <person name="Ay H."/>
            <person name="Saygin H."/>
        </authorList>
    </citation>
    <scope>NUCLEOTIDE SEQUENCE [LARGE SCALE GENOMIC DNA]</scope>
    <source>
        <strain evidence="8 9">16K404</strain>
    </source>
</reference>
<feature type="domain" description="Chorismate-utilising enzyme C-terminal" evidence="7">
    <location>
        <begin position="138"/>
        <end position="409"/>
    </location>
</feature>
<evidence type="ECO:0000256" key="4">
    <source>
        <dbReference type="ARBA" id="ARBA00023235"/>
    </source>
</evidence>
<evidence type="ECO:0000256" key="6">
    <source>
        <dbReference type="SAM" id="MobiDB-lite"/>
    </source>
</evidence>
<dbReference type="GO" id="GO:0008909">
    <property type="term" value="F:isochorismate synthase activity"/>
    <property type="evidence" value="ECO:0007669"/>
    <property type="project" value="UniProtKB-EC"/>
</dbReference>
<accession>A0A4R4U9X8</accession>
<feature type="compositionally biased region" description="Basic and acidic residues" evidence="6">
    <location>
        <begin position="246"/>
        <end position="267"/>
    </location>
</feature>
<dbReference type="RefSeq" id="WP_132627006.1">
    <property type="nucleotide sequence ID" value="NZ_SMKV01000044.1"/>
</dbReference>
<dbReference type="Proteomes" id="UP000294744">
    <property type="component" value="Unassembled WGS sequence"/>
</dbReference>
<evidence type="ECO:0000259" key="7">
    <source>
        <dbReference type="Pfam" id="PF00425"/>
    </source>
</evidence>
<name>A0A4R4U9X8_9PSEU</name>
<sequence length="423" mass="45481">MTTIETDGRIDAAADALADDALADDAAARLLAAYEHGQSFLFSSPRGVLLTRGVGATMSKTQCARSDLPARMQEFLDGAVEFGRRNPMVVGAVPFGGTLPAHLVMPEEVVRAEPLNALVSQRKPVSTAACSVRPVPEPEEYERGVARALRRMEGGDLTKAVLARSLELTSARSIDVREVLRNLAMADPASYTFAVDLPRRGEDGTRDTYGPQPPLERTFMGASPELLVSRRGRKVRSNPMAGSRPRSTDPDEDQRRAAELAASEKDHREHTVVVEAVAEALRPFCTELHVPRAPTVVSTNAMWHLATEITGELRDGSTTSLHLADALHPTPAVCGAPIDRAREVIAETEPFERGYYAGMVGWCDAAGDGEWVVAIRCAEVEDQEMRLFAGAGIVPGSDPADELAETSAKFRTALTAMGLSQAV</sequence>
<feature type="compositionally biased region" description="Basic and acidic residues" evidence="6">
    <location>
        <begin position="197"/>
        <end position="206"/>
    </location>
</feature>
<comment type="caution">
    <text evidence="8">The sequence shown here is derived from an EMBL/GenBank/DDBJ whole genome shotgun (WGS) entry which is preliminary data.</text>
</comment>
<dbReference type="SUPFAM" id="SSF56322">
    <property type="entry name" value="ADC synthase"/>
    <property type="match status" value="1"/>
</dbReference>
<dbReference type="EMBL" id="SMKV01000044">
    <property type="protein sequence ID" value="TDC88318.1"/>
    <property type="molecule type" value="Genomic_DNA"/>
</dbReference>
<evidence type="ECO:0000256" key="1">
    <source>
        <dbReference type="ARBA" id="ARBA00000799"/>
    </source>
</evidence>
<feature type="region of interest" description="Disordered" evidence="6">
    <location>
        <begin position="196"/>
        <end position="267"/>
    </location>
</feature>
<dbReference type="InterPro" id="IPR015890">
    <property type="entry name" value="Chorismate_C"/>
</dbReference>
<organism evidence="8 9">
    <name type="scientific">Saccharopolyspora aridisoli</name>
    <dbReference type="NCBI Taxonomy" id="2530385"/>
    <lineage>
        <taxon>Bacteria</taxon>
        <taxon>Bacillati</taxon>
        <taxon>Actinomycetota</taxon>
        <taxon>Actinomycetes</taxon>
        <taxon>Pseudonocardiales</taxon>
        <taxon>Pseudonocardiaceae</taxon>
        <taxon>Saccharopolyspora</taxon>
    </lineage>
</organism>
<dbReference type="NCBIfam" id="NF005380">
    <property type="entry name" value="PRK06923.1"/>
    <property type="match status" value="1"/>
</dbReference>
<dbReference type="GO" id="GO:0009697">
    <property type="term" value="P:salicylic acid biosynthetic process"/>
    <property type="evidence" value="ECO:0007669"/>
    <property type="project" value="TreeGrafter"/>
</dbReference>
<evidence type="ECO:0000313" key="8">
    <source>
        <dbReference type="EMBL" id="TDC88318.1"/>
    </source>
</evidence>
<dbReference type="PANTHER" id="PTHR42839:SF2">
    <property type="entry name" value="ISOCHORISMATE SYNTHASE ENTC"/>
    <property type="match status" value="1"/>
</dbReference>
<evidence type="ECO:0000256" key="3">
    <source>
        <dbReference type="ARBA" id="ARBA00012824"/>
    </source>
</evidence>
<dbReference type="Gene3D" id="3.60.120.10">
    <property type="entry name" value="Anthranilate synthase"/>
    <property type="match status" value="1"/>
</dbReference>
<dbReference type="OrthoDB" id="9806579at2"/>
<keyword evidence="4" id="KW-0413">Isomerase</keyword>
<evidence type="ECO:0000313" key="9">
    <source>
        <dbReference type="Proteomes" id="UP000294744"/>
    </source>
</evidence>
<keyword evidence="9" id="KW-1185">Reference proteome</keyword>
<dbReference type="InterPro" id="IPR005801">
    <property type="entry name" value="ADC_synthase"/>
</dbReference>
<dbReference type="AlphaFoldDB" id="A0A4R4U9X8"/>
<dbReference type="Pfam" id="PF00425">
    <property type="entry name" value="Chorismate_bind"/>
    <property type="match status" value="1"/>
</dbReference>
<dbReference type="EC" id="5.4.4.2" evidence="3"/>
<evidence type="ECO:0000256" key="5">
    <source>
        <dbReference type="ARBA" id="ARBA00041564"/>
    </source>
</evidence>
<gene>
    <name evidence="8" type="primary">dhbC</name>
    <name evidence="8" type="ORF">E1161_24070</name>
</gene>
<comment type="similarity">
    <text evidence="2">Belongs to the isochorismate synthase family.</text>
</comment>
<comment type="catalytic activity">
    <reaction evidence="1">
        <text>chorismate = isochorismate</text>
        <dbReference type="Rhea" id="RHEA:18985"/>
        <dbReference type="ChEBI" id="CHEBI:29748"/>
        <dbReference type="ChEBI" id="CHEBI:29780"/>
        <dbReference type="EC" id="5.4.4.2"/>
    </reaction>
</comment>